<evidence type="ECO:0000313" key="3">
    <source>
        <dbReference type="Proteomes" id="UP000247892"/>
    </source>
</evidence>
<protein>
    <recommendedName>
        <fullName evidence="1">Serine aminopeptidase S33 domain-containing protein</fullName>
    </recommendedName>
</protein>
<gene>
    <name evidence="2" type="ORF">BA062_26415</name>
</gene>
<dbReference type="SUPFAM" id="SSF53474">
    <property type="entry name" value="alpha/beta-Hydrolases"/>
    <property type="match status" value="1"/>
</dbReference>
<dbReference type="OrthoDB" id="9804819at2"/>
<keyword evidence="3" id="KW-1185">Reference proteome</keyword>
<dbReference type="InterPro" id="IPR029058">
    <property type="entry name" value="AB_hydrolase_fold"/>
</dbReference>
<organism evidence="2 3">
    <name type="scientific">Prauserella flavalba</name>
    <dbReference type="NCBI Taxonomy" id="1477506"/>
    <lineage>
        <taxon>Bacteria</taxon>
        <taxon>Bacillati</taxon>
        <taxon>Actinomycetota</taxon>
        <taxon>Actinomycetes</taxon>
        <taxon>Pseudonocardiales</taxon>
        <taxon>Pseudonocardiaceae</taxon>
        <taxon>Prauserella</taxon>
    </lineage>
</organism>
<reference evidence="2 3" key="1">
    <citation type="submission" date="2016-07" db="EMBL/GenBank/DDBJ databases">
        <title>Draft genome sequence of Prauserella sp. YIM 121212, isolated from alkaline soil.</title>
        <authorList>
            <person name="Ruckert C."/>
            <person name="Albersmeier A."/>
            <person name="Jiang C.-L."/>
            <person name="Jiang Y."/>
            <person name="Kalinowski J."/>
            <person name="Schneider O."/>
            <person name="Winkler A."/>
            <person name="Zotchev S.B."/>
        </authorList>
    </citation>
    <scope>NUCLEOTIDE SEQUENCE [LARGE SCALE GENOMIC DNA]</scope>
    <source>
        <strain evidence="2 3">YIM 121212</strain>
    </source>
</reference>
<dbReference type="RefSeq" id="WP_110341406.1">
    <property type="nucleotide sequence ID" value="NZ_MASU01000012.1"/>
</dbReference>
<comment type="caution">
    <text evidence="2">The sequence shown here is derived from an EMBL/GenBank/DDBJ whole genome shotgun (WGS) entry which is preliminary data.</text>
</comment>
<dbReference type="InterPro" id="IPR050228">
    <property type="entry name" value="Carboxylesterase_BioH"/>
</dbReference>
<dbReference type="Proteomes" id="UP000247892">
    <property type="component" value="Unassembled WGS sequence"/>
</dbReference>
<dbReference type="InterPro" id="IPR022742">
    <property type="entry name" value="Hydrolase_4"/>
</dbReference>
<accession>A0A318LLZ0</accession>
<proteinExistence type="predicted"/>
<dbReference type="EMBL" id="MASU01000012">
    <property type="protein sequence ID" value="PXY25661.1"/>
    <property type="molecule type" value="Genomic_DNA"/>
</dbReference>
<dbReference type="AlphaFoldDB" id="A0A318LLZ0"/>
<dbReference type="PANTHER" id="PTHR43194">
    <property type="entry name" value="HYDROLASE ALPHA/BETA FOLD FAMILY"/>
    <property type="match status" value="1"/>
</dbReference>
<sequence length="299" mass="32673">MTTPTPLTYRRAGLTLAGDHWTAPPATPSRGTAVLLHGVGQTRHSWHHTAARLAGHGWTALTLDARGHGDSDWAHPHDYTVDHLVDDLVHIAGTLNDTPVLIGASMGGITALLAHADHTIARALVLVDIAPQINPAGAARILDFMTRHRDGFATLDEAAAAIAAYNPHRTRPATTHGLRKNLRQHRDGRWRWHWDPQLLQFISDTSALTDLTTRMDTAAQQITIPTLLIRGELSDIVNHDSVDHLLHHIPTAHTATVTNTAHMVAGDDNDIFTNHLIDFLNHLLPLPRAESRKRSGPGT</sequence>
<evidence type="ECO:0000313" key="2">
    <source>
        <dbReference type="EMBL" id="PXY25661.1"/>
    </source>
</evidence>
<dbReference type="InterPro" id="IPR000639">
    <property type="entry name" value="Epox_hydrolase-like"/>
</dbReference>
<evidence type="ECO:0000259" key="1">
    <source>
        <dbReference type="Pfam" id="PF12146"/>
    </source>
</evidence>
<dbReference type="GO" id="GO:0003824">
    <property type="term" value="F:catalytic activity"/>
    <property type="evidence" value="ECO:0007669"/>
    <property type="project" value="InterPro"/>
</dbReference>
<feature type="domain" description="Serine aminopeptidase S33" evidence="1">
    <location>
        <begin position="28"/>
        <end position="266"/>
    </location>
</feature>
<dbReference type="PRINTS" id="PR00412">
    <property type="entry name" value="EPOXHYDRLASE"/>
</dbReference>
<name>A0A318LLZ0_9PSEU</name>
<dbReference type="PANTHER" id="PTHR43194:SF2">
    <property type="entry name" value="PEROXISOMAL MEMBRANE PROTEIN LPX1"/>
    <property type="match status" value="1"/>
</dbReference>
<dbReference type="Gene3D" id="3.40.50.1820">
    <property type="entry name" value="alpha/beta hydrolase"/>
    <property type="match status" value="1"/>
</dbReference>
<dbReference type="Pfam" id="PF12146">
    <property type="entry name" value="Hydrolase_4"/>
    <property type="match status" value="1"/>
</dbReference>